<dbReference type="PANTHER" id="PTHR34698">
    <property type="entry name" value="5-OXOPROLINASE SUBUNIT B"/>
    <property type="match status" value="1"/>
</dbReference>
<sequence length="224" mass="25804">MIKNISNLGDAALYCDFGSDVNKEINSKVIKYFKNIKEKEIEGIINLTPSYNKLIISFDLKVTNYNSLKKIIENLELNKTEKLESNIIKIPICCEKEFAFDIKQLEEKLKISETKIYEKFFSKEYFCYMTGFIAGLPFLGDLDESLKLKRLETPRVKIPKGSVGIAEQFCNIYTFESPGGWNIIGNTPINVFDKTKEKEPNLINPGDTVIFEKISKTQYEKYND</sequence>
<reference evidence="5" key="1">
    <citation type="submission" date="2018-05" db="EMBL/GenBank/DDBJ databases">
        <authorList>
            <person name="Lanie J.A."/>
            <person name="Ng W.-L."/>
            <person name="Kazmierczak K.M."/>
            <person name="Andrzejewski T.M."/>
            <person name="Davidsen T.M."/>
            <person name="Wayne K.J."/>
            <person name="Tettelin H."/>
            <person name="Glass J.I."/>
            <person name="Rusch D."/>
            <person name="Podicherti R."/>
            <person name="Tsui H.-C.T."/>
            <person name="Winkler M.E."/>
        </authorList>
    </citation>
    <scope>NUCLEOTIDE SEQUENCE</scope>
</reference>
<keyword evidence="2" id="KW-0378">Hydrolase</keyword>
<dbReference type="GO" id="GO:0016787">
    <property type="term" value="F:hydrolase activity"/>
    <property type="evidence" value="ECO:0007669"/>
    <property type="project" value="UniProtKB-KW"/>
</dbReference>
<dbReference type="GO" id="GO:0005524">
    <property type="term" value="F:ATP binding"/>
    <property type="evidence" value="ECO:0007669"/>
    <property type="project" value="UniProtKB-KW"/>
</dbReference>
<dbReference type="SMART" id="SM00796">
    <property type="entry name" value="AHS1"/>
    <property type="match status" value="1"/>
</dbReference>
<name>A0A382T630_9ZZZZ</name>
<dbReference type="SUPFAM" id="SSF160467">
    <property type="entry name" value="PH0987 N-terminal domain-like"/>
    <property type="match status" value="1"/>
</dbReference>
<accession>A0A382T630</accession>
<dbReference type="Gene3D" id="3.30.1360.40">
    <property type="match status" value="1"/>
</dbReference>
<organism evidence="5">
    <name type="scientific">marine metagenome</name>
    <dbReference type="NCBI Taxonomy" id="408172"/>
    <lineage>
        <taxon>unclassified sequences</taxon>
        <taxon>metagenomes</taxon>
        <taxon>ecological metagenomes</taxon>
    </lineage>
</organism>
<dbReference type="InterPro" id="IPR003833">
    <property type="entry name" value="CT_C_D"/>
</dbReference>
<gene>
    <name evidence="5" type="ORF">METZ01_LOCUS370370</name>
</gene>
<dbReference type="InterPro" id="IPR010016">
    <property type="entry name" value="PxpB"/>
</dbReference>
<dbReference type="PANTHER" id="PTHR34698:SF2">
    <property type="entry name" value="5-OXOPROLINASE SUBUNIT B"/>
    <property type="match status" value="1"/>
</dbReference>
<evidence type="ECO:0000256" key="3">
    <source>
        <dbReference type="ARBA" id="ARBA00022840"/>
    </source>
</evidence>
<dbReference type="InterPro" id="IPR029000">
    <property type="entry name" value="Cyclophilin-like_dom_sf"/>
</dbReference>
<keyword evidence="1" id="KW-0547">Nucleotide-binding</keyword>
<protein>
    <recommendedName>
        <fullName evidence="4">Carboxyltransferase domain-containing protein</fullName>
    </recommendedName>
</protein>
<dbReference type="Gene3D" id="2.40.100.10">
    <property type="entry name" value="Cyclophilin-like"/>
    <property type="match status" value="1"/>
</dbReference>
<dbReference type="EMBL" id="UINC01134157">
    <property type="protein sequence ID" value="SVD17516.1"/>
    <property type="molecule type" value="Genomic_DNA"/>
</dbReference>
<dbReference type="SUPFAM" id="SSF50891">
    <property type="entry name" value="Cyclophilin-like"/>
    <property type="match status" value="1"/>
</dbReference>
<keyword evidence="3" id="KW-0067">ATP-binding</keyword>
<proteinExistence type="predicted"/>
<evidence type="ECO:0000256" key="2">
    <source>
        <dbReference type="ARBA" id="ARBA00022801"/>
    </source>
</evidence>
<evidence type="ECO:0000256" key="1">
    <source>
        <dbReference type="ARBA" id="ARBA00022741"/>
    </source>
</evidence>
<dbReference type="Pfam" id="PF02682">
    <property type="entry name" value="CT_C_D"/>
    <property type="match status" value="1"/>
</dbReference>
<evidence type="ECO:0000259" key="4">
    <source>
        <dbReference type="SMART" id="SM00796"/>
    </source>
</evidence>
<feature type="domain" description="Carboxyltransferase" evidence="4">
    <location>
        <begin position="3"/>
        <end position="203"/>
    </location>
</feature>
<dbReference type="AlphaFoldDB" id="A0A382T630"/>
<evidence type="ECO:0000313" key="5">
    <source>
        <dbReference type="EMBL" id="SVD17516.1"/>
    </source>
</evidence>